<dbReference type="RefSeq" id="WP_110552713.1">
    <property type="nucleotide sequence ID" value="NZ_JACIBU010000001.1"/>
</dbReference>
<evidence type="ECO:0000313" key="3">
    <source>
        <dbReference type="Proteomes" id="UP000247602"/>
    </source>
</evidence>
<dbReference type="EMBL" id="QKNV01000135">
    <property type="protein sequence ID" value="PZA20880.1"/>
    <property type="molecule type" value="Genomic_DNA"/>
</dbReference>
<dbReference type="Proteomes" id="UP000247602">
    <property type="component" value="Unassembled WGS sequence"/>
</dbReference>
<protein>
    <submittedName>
        <fullName evidence="2">Uncharacterized protein</fullName>
    </submittedName>
</protein>
<reference evidence="1 4" key="2">
    <citation type="submission" date="2020-08" db="EMBL/GenBank/DDBJ databases">
        <title>Sequencing the genomes of 1000 actinobacteria strains.</title>
        <authorList>
            <person name="Klenk H.-P."/>
        </authorList>
    </citation>
    <scope>NUCLEOTIDE SEQUENCE [LARGE SCALE GENOMIC DNA]</scope>
    <source>
        <strain evidence="1 4">DSM 16678</strain>
    </source>
</reference>
<dbReference type="Proteomes" id="UP000580718">
    <property type="component" value="Unassembled WGS sequence"/>
</dbReference>
<evidence type="ECO:0000313" key="1">
    <source>
        <dbReference type="EMBL" id="MBB3676263.1"/>
    </source>
</evidence>
<dbReference type="OrthoDB" id="5193875at2"/>
<accession>A0A323V9V3</accession>
<keyword evidence="3" id="KW-1185">Reference proteome</keyword>
<sequence>MSLAPTSTVPLPEAPGAPRRRRRWRGAVAAFVVGLAVPAGVVVADRTGEPLSWSSDEDVEDTLVDEPGFLDGDRLERSLAAMVADAGTSQVTQLAFDDDRLSVDLLDADTGLYARHEQYAGGSSETPYVTDLVRQPPPEAAFDLAAVPTATLLAALRTANRSLGDEPEDVEYLAALVERPFPVYGDPLVVVDAGYGVTPRRVWLALDGSVLRVEGP</sequence>
<evidence type="ECO:0000313" key="2">
    <source>
        <dbReference type="EMBL" id="PZA20880.1"/>
    </source>
</evidence>
<evidence type="ECO:0000313" key="4">
    <source>
        <dbReference type="Proteomes" id="UP000580718"/>
    </source>
</evidence>
<dbReference type="AlphaFoldDB" id="A0A323V9V3"/>
<comment type="caution">
    <text evidence="2">The sequence shown here is derived from an EMBL/GenBank/DDBJ whole genome shotgun (WGS) entry which is preliminary data.</text>
</comment>
<gene>
    <name evidence="2" type="ORF">DMO24_13190</name>
    <name evidence="1" type="ORF">FHX36_001998</name>
</gene>
<name>A0A323V9V3_9ACTN</name>
<dbReference type="EMBL" id="JACIBU010000001">
    <property type="protein sequence ID" value="MBB3676263.1"/>
    <property type="molecule type" value="Genomic_DNA"/>
</dbReference>
<organism evidence="2 3">
    <name type="scientific">Modestobacter versicolor</name>
    <dbReference type="NCBI Taxonomy" id="429133"/>
    <lineage>
        <taxon>Bacteria</taxon>
        <taxon>Bacillati</taxon>
        <taxon>Actinomycetota</taxon>
        <taxon>Actinomycetes</taxon>
        <taxon>Geodermatophilales</taxon>
        <taxon>Geodermatophilaceae</taxon>
        <taxon>Modestobacter</taxon>
    </lineage>
</organism>
<reference evidence="2 3" key="1">
    <citation type="submission" date="2018-06" db="EMBL/GenBank/DDBJ databases">
        <title>Draft genome sequence of Modestobacter versicolor CP153-2.</title>
        <authorList>
            <person name="Gundlapally S.R."/>
        </authorList>
    </citation>
    <scope>NUCLEOTIDE SEQUENCE [LARGE SCALE GENOMIC DNA]</scope>
    <source>
        <strain evidence="2 3">CP153-2</strain>
    </source>
</reference>
<proteinExistence type="predicted"/>